<dbReference type="Pfam" id="PF00285">
    <property type="entry name" value="Citrate_synt"/>
    <property type="match status" value="1"/>
</dbReference>
<dbReference type="PROSITE" id="PS00480">
    <property type="entry name" value="CITRATE_SYNTHASE"/>
    <property type="match status" value="1"/>
</dbReference>
<evidence type="ECO:0000256" key="6">
    <source>
        <dbReference type="NCBIfam" id="TIGR01798"/>
    </source>
</evidence>
<evidence type="ECO:0000256" key="8">
    <source>
        <dbReference type="RuleBase" id="RU003370"/>
    </source>
</evidence>
<comment type="similarity">
    <text evidence="2 7 9">Belongs to the citrate synthase family.</text>
</comment>
<evidence type="ECO:0000256" key="3">
    <source>
        <dbReference type="ARBA" id="ARBA00022532"/>
    </source>
</evidence>
<comment type="caution">
    <text evidence="10">The sequence shown here is derived from an EMBL/GenBank/DDBJ whole genome shotgun (WGS) entry which is preliminary data.</text>
</comment>
<comment type="catalytic activity">
    <reaction evidence="5 8">
        <text>oxaloacetate + acetyl-CoA + H2O = citrate + CoA + H(+)</text>
        <dbReference type="Rhea" id="RHEA:16845"/>
        <dbReference type="ChEBI" id="CHEBI:15377"/>
        <dbReference type="ChEBI" id="CHEBI:15378"/>
        <dbReference type="ChEBI" id="CHEBI:16452"/>
        <dbReference type="ChEBI" id="CHEBI:16947"/>
        <dbReference type="ChEBI" id="CHEBI:57287"/>
        <dbReference type="ChEBI" id="CHEBI:57288"/>
        <dbReference type="EC" id="2.3.3.16"/>
    </reaction>
</comment>
<dbReference type="PRINTS" id="PR00143">
    <property type="entry name" value="CITRTSNTHASE"/>
</dbReference>
<dbReference type="InterPro" id="IPR010953">
    <property type="entry name" value="Citrate_synthase_typ-I"/>
</dbReference>
<evidence type="ECO:0000256" key="5">
    <source>
        <dbReference type="ARBA" id="ARBA00049288"/>
    </source>
</evidence>
<dbReference type="NCBIfam" id="TIGR01798">
    <property type="entry name" value="cit_synth_I"/>
    <property type="match status" value="1"/>
</dbReference>
<name>A0ABQ2CLD5_9GAMM</name>
<sequence>MADKKAQLIIEGAAPIELPMYSGTLGPDVIDVRGLTSEGVFTFDPGFMSTSSCESKITFIDGEKGILLHRGYPIEQLAEKSDFLEVCYLLLKGELPDAQQKEEFTSVITRHTMVNEQMKSFLNGFRRDAHPMAVMCGMVGALSAFYHDSLDINNAKHREISATRLISKMPTIAAMVYKYSMGQPLMYPRNDLSYSENFLHMMFNTPASEKPINPVLARAMDRIFILHADHEQNASTSTVRLAGSSGANPFACIAAGIAALWGPAHGGANEAVLRMLDEIGDVSNIDKFIAKAKDKDDPFKLMGFGHRVYKNFDPRARVMKQTCDEVLGELGINDPQLELAMKLEEIALKDPYFVERNLYPNVDFYSGIILKAIGIPTEMFTVIFAAGRAPGWFAHWNEMISQPYKIGRPRQLYTGYTQRDYPNK</sequence>
<evidence type="ECO:0000313" key="11">
    <source>
        <dbReference type="Proteomes" id="UP000633263"/>
    </source>
</evidence>
<dbReference type="InterPro" id="IPR024176">
    <property type="entry name" value="Citrate_synthase_bac-typ"/>
</dbReference>
<gene>
    <name evidence="10" type="primary">gltA</name>
    <name evidence="10" type="ORF">GCM10009083_07730</name>
</gene>
<dbReference type="PANTHER" id="PTHR42871">
    <property type="entry name" value="CITRATE SYNTHASE"/>
    <property type="match status" value="1"/>
</dbReference>
<evidence type="ECO:0000256" key="7">
    <source>
        <dbReference type="PIRNR" id="PIRNR001369"/>
    </source>
</evidence>
<comment type="pathway">
    <text evidence="1 8">Carbohydrate metabolism; tricarboxylic acid cycle; isocitrate from oxaloacetate: step 1/2.</text>
</comment>
<dbReference type="Proteomes" id="UP000633263">
    <property type="component" value="Unassembled WGS sequence"/>
</dbReference>
<evidence type="ECO:0000313" key="10">
    <source>
        <dbReference type="EMBL" id="GGI93709.1"/>
    </source>
</evidence>
<dbReference type="Gene3D" id="1.10.580.10">
    <property type="entry name" value="Citrate Synthase, domain 1"/>
    <property type="match status" value="1"/>
</dbReference>
<evidence type="ECO:0000256" key="2">
    <source>
        <dbReference type="ARBA" id="ARBA00010566"/>
    </source>
</evidence>
<evidence type="ECO:0000256" key="9">
    <source>
        <dbReference type="RuleBase" id="RU003406"/>
    </source>
</evidence>
<dbReference type="InterPro" id="IPR002020">
    <property type="entry name" value="Citrate_synthase"/>
</dbReference>
<dbReference type="RefSeq" id="WP_188635247.1">
    <property type="nucleotide sequence ID" value="NZ_BMNN01000001.1"/>
</dbReference>
<dbReference type="InterPro" id="IPR019810">
    <property type="entry name" value="Citrate_synthase_AS"/>
</dbReference>
<dbReference type="NCBIfam" id="NF004126">
    <property type="entry name" value="PRK05614.1"/>
    <property type="match status" value="1"/>
</dbReference>
<dbReference type="CDD" id="cd06114">
    <property type="entry name" value="EcCS_like"/>
    <property type="match status" value="1"/>
</dbReference>
<dbReference type="Gene3D" id="2.20.28.60">
    <property type="match status" value="1"/>
</dbReference>
<dbReference type="InterPro" id="IPR016143">
    <property type="entry name" value="Citrate_synth-like_sm_a-sub"/>
</dbReference>
<dbReference type="SUPFAM" id="SSF48256">
    <property type="entry name" value="Citrate synthase"/>
    <property type="match status" value="1"/>
</dbReference>
<dbReference type="EMBL" id="BMNN01000001">
    <property type="protein sequence ID" value="GGI93709.1"/>
    <property type="molecule type" value="Genomic_DNA"/>
</dbReference>
<dbReference type="PIRSF" id="PIRSF001369">
    <property type="entry name" value="Citrate_synth"/>
    <property type="match status" value="1"/>
</dbReference>
<keyword evidence="3 8" id="KW-0816">Tricarboxylic acid cycle</keyword>
<dbReference type="InterPro" id="IPR036969">
    <property type="entry name" value="Citrate_synthase_sf"/>
</dbReference>
<keyword evidence="4 7" id="KW-0808">Transferase</keyword>
<dbReference type="PANTHER" id="PTHR42871:SF1">
    <property type="entry name" value="CITRATE SYNTHASE"/>
    <property type="match status" value="1"/>
</dbReference>
<dbReference type="Gene3D" id="1.10.230.10">
    <property type="entry name" value="Cytochrome P450-Terp, domain 2"/>
    <property type="match status" value="1"/>
</dbReference>
<reference evidence="11" key="1">
    <citation type="journal article" date="2019" name="Int. J. Syst. Evol. Microbiol.">
        <title>The Global Catalogue of Microorganisms (GCM) 10K type strain sequencing project: providing services to taxonomists for standard genome sequencing and annotation.</title>
        <authorList>
            <consortium name="The Broad Institute Genomics Platform"/>
            <consortium name="The Broad Institute Genome Sequencing Center for Infectious Disease"/>
            <person name="Wu L."/>
            <person name="Ma J."/>
        </authorList>
    </citation>
    <scope>NUCLEOTIDE SEQUENCE [LARGE SCALE GENOMIC DNA]</scope>
    <source>
        <strain evidence="11">JCM 11590</strain>
    </source>
</reference>
<organism evidence="10 11">
    <name type="scientific">Halopseudomonas pertucinogena</name>
    <dbReference type="NCBI Taxonomy" id="86175"/>
    <lineage>
        <taxon>Bacteria</taxon>
        <taxon>Pseudomonadati</taxon>
        <taxon>Pseudomonadota</taxon>
        <taxon>Gammaproteobacteria</taxon>
        <taxon>Pseudomonadales</taxon>
        <taxon>Pseudomonadaceae</taxon>
        <taxon>Halopseudomonas</taxon>
    </lineage>
</organism>
<evidence type="ECO:0000256" key="1">
    <source>
        <dbReference type="ARBA" id="ARBA00004751"/>
    </source>
</evidence>
<accession>A0ABQ2CLD5</accession>
<evidence type="ECO:0000256" key="4">
    <source>
        <dbReference type="ARBA" id="ARBA00022679"/>
    </source>
</evidence>
<dbReference type="InterPro" id="IPR016142">
    <property type="entry name" value="Citrate_synth-like_lrg_a-sub"/>
</dbReference>
<protein>
    <recommendedName>
        <fullName evidence="6 7">Citrate synthase</fullName>
    </recommendedName>
</protein>
<proteinExistence type="inferred from homology"/>
<keyword evidence="11" id="KW-1185">Reference proteome</keyword>